<evidence type="ECO:0000256" key="2">
    <source>
        <dbReference type="ARBA" id="ARBA00022692"/>
    </source>
</evidence>
<accession>A0AAD5SU73</accession>
<dbReference type="PANTHER" id="PTHR47804:SF3">
    <property type="entry name" value="PROTEIN BRE4"/>
    <property type="match status" value="1"/>
</dbReference>
<dbReference type="InterPro" id="IPR052430">
    <property type="entry name" value="IVT-Associated"/>
</dbReference>
<feature type="transmembrane region" description="Helical" evidence="5">
    <location>
        <begin position="74"/>
        <end position="93"/>
    </location>
</feature>
<keyword evidence="2 5" id="KW-0812">Transmembrane</keyword>
<proteinExistence type="predicted"/>
<comment type="caution">
    <text evidence="6">The sequence shown here is derived from an EMBL/GenBank/DDBJ whole genome shotgun (WGS) entry which is preliminary data.</text>
</comment>
<dbReference type="EMBL" id="JADGJH010002085">
    <property type="protein sequence ID" value="KAJ3103845.1"/>
    <property type="molecule type" value="Genomic_DNA"/>
</dbReference>
<evidence type="ECO:0000313" key="7">
    <source>
        <dbReference type="Proteomes" id="UP001211907"/>
    </source>
</evidence>
<feature type="transmembrane region" description="Helical" evidence="5">
    <location>
        <begin position="105"/>
        <end position="128"/>
    </location>
</feature>
<dbReference type="Proteomes" id="UP001211907">
    <property type="component" value="Unassembled WGS sequence"/>
</dbReference>
<feature type="transmembrane region" description="Helical" evidence="5">
    <location>
        <begin position="49"/>
        <end position="67"/>
    </location>
</feature>
<reference evidence="6" key="1">
    <citation type="submission" date="2020-05" db="EMBL/GenBank/DDBJ databases">
        <title>Phylogenomic resolution of chytrid fungi.</title>
        <authorList>
            <person name="Stajich J.E."/>
            <person name="Amses K."/>
            <person name="Simmons R."/>
            <person name="Seto K."/>
            <person name="Myers J."/>
            <person name="Bonds A."/>
            <person name="Quandt C.A."/>
            <person name="Barry K."/>
            <person name="Liu P."/>
            <person name="Grigoriev I."/>
            <person name="Longcore J.E."/>
            <person name="James T.Y."/>
        </authorList>
    </citation>
    <scope>NUCLEOTIDE SEQUENCE</scope>
    <source>
        <strain evidence="6">JEL0513</strain>
    </source>
</reference>
<dbReference type="PANTHER" id="PTHR47804">
    <property type="entry name" value="60S RIBOSOMAL PROTEIN L19"/>
    <property type="match status" value="1"/>
</dbReference>
<keyword evidence="3 5" id="KW-1133">Transmembrane helix</keyword>
<feature type="non-terminal residue" evidence="6">
    <location>
        <position position="1"/>
    </location>
</feature>
<evidence type="ECO:0000256" key="4">
    <source>
        <dbReference type="ARBA" id="ARBA00023136"/>
    </source>
</evidence>
<dbReference type="AlphaFoldDB" id="A0AAD5SU73"/>
<name>A0AAD5SU73_9FUNG</name>
<dbReference type="GO" id="GO:0016020">
    <property type="term" value="C:membrane"/>
    <property type="evidence" value="ECO:0007669"/>
    <property type="project" value="UniProtKB-SubCell"/>
</dbReference>
<protein>
    <submittedName>
        <fullName evidence="6">Uncharacterized protein</fullName>
    </submittedName>
</protein>
<gene>
    <name evidence="6" type="ORF">HK100_004139</name>
</gene>
<keyword evidence="7" id="KW-1185">Reference proteome</keyword>
<comment type="subcellular location">
    <subcellularLocation>
        <location evidence="1">Membrane</location>
        <topology evidence="1">Multi-pass membrane protein</topology>
    </subcellularLocation>
</comment>
<evidence type="ECO:0000256" key="3">
    <source>
        <dbReference type="ARBA" id="ARBA00022989"/>
    </source>
</evidence>
<keyword evidence="4 5" id="KW-0472">Membrane</keyword>
<evidence type="ECO:0000256" key="1">
    <source>
        <dbReference type="ARBA" id="ARBA00004141"/>
    </source>
</evidence>
<evidence type="ECO:0000256" key="5">
    <source>
        <dbReference type="SAM" id="Phobius"/>
    </source>
</evidence>
<organism evidence="6 7">
    <name type="scientific">Physocladia obscura</name>
    <dbReference type="NCBI Taxonomy" id="109957"/>
    <lineage>
        <taxon>Eukaryota</taxon>
        <taxon>Fungi</taxon>
        <taxon>Fungi incertae sedis</taxon>
        <taxon>Chytridiomycota</taxon>
        <taxon>Chytridiomycota incertae sedis</taxon>
        <taxon>Chytridiomycetes</taxon>
        <taxon>Chytridiales</taxon>
        <taxon>Chytriomycetaceae</taxon>
        <taxon>Physocladia</taxon>
    </lineage>
</organism>
<sequence>MAGALAPILVCVTPNLGQTYSALPIQIMSTTIGASFAYSAVISCGKTQYAIVGFAAVLGIPCFYLMLLRPTLSVFGLLTLLSFSNYVCITFANSTNPLFDSDLTYLYKVVAVAAIALTFSLVFSLLLYPTLARQVLREKIHEIFREMSVYYRKILLTSVNAEVSVNIEDVGVLETRNSILAKLAALQPLMEFTVVEPRMEGPFQYAKYEELIDRIYRLLDRLECMRVSAGEQVVDPD</sequence>
<evidence type="ECO:0000313" key="6">
    <source>
        <dbReference type="EMBL" id="KAJ3103845.1"/>
    </source>
</evidence>